<proteinExistence type="predicted"/>
<dbReference type="Proteomes" id="UP000316079">
    <property type="component" value="Unassembled WGS sequence"/>
</dbReference>
<gene>
    <name evidence="1" type="ORF">DNTS_025495</name>
</gene>
<keyword evidence="2" id="KW-1185">Reference proteome</keyword>
<organism evidence="1 2">
    <name type="scientific">Danionella cerebrum</name>
    <dbReference type="NCBI Taxonomy" id="2873325"/>
    <lineage>
        <taxon>Eukaryota</taxon>
        <taxon>Metazoa</taxon>
        <taxon>Chordata</taxon>
        <taxon>Craniata</taxon>
        <taxon>Vertebrata</taxon>
        <taxon>Euteleostomi</taxon>
        <taxon>Actinopterygii</taxon>
        <taxon>Neopterygii</taxon>
        <taxon>Teleostei</taxon>
        <taxon>Ostariophysi</taxon>
        <taxon>Cypriniformes</taxon>
        <taxon>Danionidae</taxon>
        <taxon>Danioninae</taxon>
        <taxon>Danionella</taxon>
    </lineage>
</organism>
<evidence type="ECO:0000313" key="1">
    <source>
        <dbReference type="EMBL" id="TRY98758.1"/>
    </source>
</evidence>
<accession>A0A553R992</accession>
<name>A0A553R992_9TELE</name>
<protein>
    <submittedName>
        <fullName evidence="1">Uncharacterized protein</fullName>
    </submittedName>
</protein>
<dbReference type="EMBL" id="SRMA01025145">
    <property type="protein sequence ID" value="TRY98758.1"/>
    <property type="molecule type" value="Genomic_DNA"/>
</dbReference>
<reference evidence="1 2" key="1">
    <citation type="journal article" date="2019" name="Sci. Data">
        <title>Hybrid genome assembly and annotation of Danionella translucida.</title>
        <authorList>
            <person name="Kadobianskyi M."/>
            <person name="Schulze L."/>
            <person name="Schuelke M."/>
            <person name="Judkewitz B."/>
        </authorList>
    </citation>
    <scope>NUCLEOTIDE SEQUENCE [LARGE SCALE GENOMIC DNA]</scope>
    <source>
        <strain evidence="1 2">Bolton</strain>
    </source>
</reference>
<evidence type="ECO:0000313" key="2">
    <source>
        <dbReference type="Proteomes" id="UP000316079"/>
    </source>
</evidence>
<dbReference type="AlphaFoldDB" id="A0A553R992"/>
<comment type="caution">
    <text evidence="1">The sequence shown here is derived from an EMBL/GenBank/DDBJ whole genome shotgun (WGS) entry which is preliminary data.</text>
</comment>
<sequence>MEPLESRRFSLLASSVA</sequence>